<dbReference type="Gene3D" id="3.30.420.10">
    <property type="entry name" value="Ribonuclease H-like superfamily/Ribonuclease H"/>
    <property type="match status" value="1"/>
</dbReference>
<reference evidence="1" key="1">
    <citation type="submission" date="2015-08" db="UniProtKB">
        <authorList>
            <consortium name="WormBaseParasite"/>
        </authorList>
    </citation>
    <scope>IDENTIFICATION</scope>
</reference>
<dbReference type="GO" id="GO:0003676">
    <property type="term" value="F:nucleic acid binding"/>
    <property type="evidence" value="ECO:0007669"/>
    <property type="project" value="InterPro"/>
</dbReference>
<sequence>MDRHFLMSFIFIAYVAIRIFAYSNEFMLNAVVLSGKMNSDTQTAKEIIKQQCNANRTELKLDFRTIRRWKKNLLSMGCFVGQPNTDCPIENNKIEIFKKLKEIFDNNPQISMNRLTAMTGVKRSMIHRILHEHSYSPYKPIYTNKLQSGDKIKRKAFCEWIFDQDEFNFYRSIYYSDKAVFDLNGQVNKHDYFIWATKNPNVIIEGFNTPQRLIVWVLMGYEGIVKYEILERTVNTDMYKDIIKSNVIPFFTKRRNSNLLFQQYGAPAHFATRIKNILNNYLDRRWIGKGSHLIEWPAQSPDLTVSDYFLWRHLKEKVYSHNVTNLSELKKVIVEEITKIPLEMIRRAIDNIVKRCAKCLEYDGGHFELFLG</sequence>
<dbReference type="WBParaSite" id="SSTP_0000467600.1">
    <property type="protein sequence ID" value="SSTP_0000467600.1"/>
    <property type="gene ID" value="SSTP_0000467600"/>
</dbReference>
<dbReference type="InterPro" id="IPR036397">
    <property type="entry name" value="RNaseH_sf"/>
</dbReference>
<dbReference type="PANTHER" id="PTHR47326">
    <property type="entry name" value="TRANSPOSABLE ELEMENT TC3 TRANSPOSASE-LIKE PROTEIN"/>
    <property type="match status" value="1"/>
</dbReference>
<proteinExistence type="predicted"/>
<evidence type="ECO:0000313" key="1">
    <source>
        <dbReference type="WBParaSite" id="SSTP_0000467600.1"/>
    </source>
</evidence>
<organism evidence="1">
    <name type="scientific">Strongyloides stercoralis</name>
    <name type="common">Threadworm</name>
    <dbReference type="NCBI Taxonomy" id="6248"/>
    <lineage>
        <taxon>Eukaryota</taxon>
        <taxon>Metazoa</taxon>
        <taxon>Ecdysozoa</taxon>
        <taxon>Nematoda</taxon>
        <taxon>Chromadorea</taxon>
        <taxon>Rhabditida</taxon>
        <taxon>Tylenchina</taxon>
        <taxon>Panagrolaimomorpha</taxon>
        <taxon>Strongyloidoidea</taxon>
        <taxon>Strongyloididae</taxon>
        <taxon>Strongyloides</taxon>
    </lineage>
</organism>
<dbReference type="PANTHER" id="PTHR47326:SF1">
    <property type="entry name" value="HTH PSQ-TYPE DOMAIN-CONTAINING PROTEIN"/>
    <property type="match status" value="1"/>
</dbReference>
<name>A0A0K0E591_STRER</name>
<dbReference type="STRING" id="6248.A0A0K0E591"/>
<accession>A0A0K0E591</accession>
<dbReference type="AlphaFoldDB" id="A0A0K0E591"/>
<protein>
    <submittedName>
        <fullName evidence="1">Transposable element Tc3 transposase</fullName>
    </submittedName>
</protein>